<dbReference type="GO" id="GO:0004362">
    <property type="term" value="F:glutathione-disulfide reductase (NADPH) activity"/>
    <property type="evidence" value="ECO:0007669"/>
    <property type="project" value="UniProtKB-ARBA"/>
</dbReference>
<protein>
    <recommendedName>
        <fullName evidence="4">Glutaredoxin domain-containing protein</fullName>
    </recommendedName>
</protein>
<dbReference type="GO" id="GO:0000324">
    <property type="term" value="C:fungal-type vacuole"/>
    <property type="evidence" value="ECO:0007669"/>
    <property type="project" value="TreeGrafter"/>
</dbReference>
<dbReference type="PANTHER" id="PTHR45694">
    <property type="entry name" value="GLUTAREDOXIN 2"/>
    <property type="match status" value="1"/>
</dbReference>
<dbReference type="NCBIfam" id="TIGR02180">
    <property type="entry name" value="GRX_euk"/>
    <property type="match status" value="1"/>
</dbReference>
<feature type="region of interest" description="Disordered" evidence="2">
    <location>
        <begin position="49"/>
        <end position="75"/>
    </location>
</feature>
<comment type="similarity">
    <text evidence="1">Belongs to the glutaredoxin family. Monothiol subfamily.</text>
</comment>
<dbReference type="InterPro" id="IPR014025">
    <property type="entry name" value="Glutaredoxin_subgr"/>
</dbReference>
<feature type="compositionally biased region" description="Basic and acidic residues" evidence="2">
    <location>
        <begin position="49"/>
        <end position="58"/>
    </location>
</feature>
<dbReference type="PRINTS" id="PR00160">
    <property type="entry name" value="GLUTAREDOXIN"/>
</dbReference>
<dbReference type="GO" id="GO:0005801">
    <property type="term" value="C:cis-Golgi network"/>
    <property type="evidence" value="ECO:0007669"/>
    <property type="project" value="UniProtKB-ARBA"/>
</dbReference>
<sequence>MPSSQRRLRLVVVAVIALLFMVFYYTGDASKIQNQKFYRSTLDAMKAKEQAKQAKAQEKIQQPVHAPGQNDAAGAGDKVPIAEVEKAAIPPATGNEDMEDIPIAGRTKMTVPKKGSQDTPSEVQSEVKSEEEKEREEKAQREREEKERKEAEAKTELNAILKRAPIIVFSKSYCPYSKKAKLILLEHYSIEPKPFVVELDKHPLGPYLQALLAQSTGRRTVPNVLVSGKSIGGGDDIAALDQSDELASTLRQMGGKWIVDVSHQEVEKPL</sequence>
<dbReference type="Pfam" id="PF00462">
    <property type="entry name" value="Glutaredoxin"/>
    <property type="match status" value="1"/>
</dbReference>
<keyword evidence="3" id="KW-0812">Transmembrane</keyword>
<name>A0A9P5KWI6_PENCR</name>
<feature type="domain" description="Glutaredoxin" evidence="4">
    <location>
        <begin position="166"/>
        <end position="231"/>
    </location>
</feature>
<dbReference type="GO" id="GO:0034599">
    <property type="term" value="P:cellular response to oxidative stress"/>
    <property type="evidence" value="ECO:0007669"/>
    <property type="project" value="TreeGrafter"/>
</dbReference>
<dbReference type="SUPFAM" id="SSF52833">
    <property type="entry name" value="Thioredoxin-like"/>
    <property type="match status" value="1"/>
</dbReference>
<dbReference type="OrthoDB" id="423313at2759"/>
<dbReference type="GO" id="GO:0005796">
    <property type="term" value="C:Golgi lumen"/>
    <property type="evidence" value="ECO:0007669"/>
    <property type="project" value="TreeGrafter"/>
</dbReference>
<dbReference type="CDD" id="cd03419">
    <property type="entry name" value="GRX_GRXh_1_2_like"/>
    <property type="match status" value="1"/>
</dbReference>
<accession>A0A9P5KWI6</accession>
<evidence type="ECO:0000256" key="2">
    <source>
        <dbReference type="SAM" id="MobiDB-lite"/>
    </source>
</evidence>
<evidence type="ECO:0000259" key="4">
    <source>
        <dbReference type="Pfam" id="PF00462"/>
    </source>
</evidence>
<evidence type="ECO:0000313" key="5">
    <source>
        <dbReference type="EMBL" id="KAF7520172.1"/>
    </source>
</evidence>
<feature type="compositionally biased region" description="Basic and acidic residues" evidence="2">
    <location>
        <begin position="125"/>
        <end position="154"/>
    </location>
</feature>
<feature type="region of interest" description="Disordered" evidence="2">
    <location>
        <begin position="108"/>
        <end position="154"/>
    </location>
</feature>
<keyword evidence="3" id="KW-0472">Membrane</keyword>
<gene>
    <name evidence="5" type="ORF">PCG10_009354</name>
</gene>
<feature type="transmembrane region" description="Helical" evidence="3">
    <location>
        <begin position="7"/>
        <end position="26"/>
    </location>
</feature>
<reference evidence="5" key="1">
    <citation type="submission" date="2020-02" db="EMBL/GenBank/DDBJ databases">
        <authorList>
            <person name="Lichtner F.J."/>
        </authorList>
    </citation>
    <scope>NUCLEOTIDE SEQUENCE</scope>
    <source>
        <strain evidence="5">G10</strain>
    </source>
</reference>
<dbReference type="Proteomes" id="UP000701341">
    <property type="component" value="Unassembled WGS sequence"/>
</dbReference>
<dbReference type="PROSITE" id="PS51354">
    <property type="entry name" value="GLUTAREDOXIN_2"/>
    <property type="match status" value="1"/>
</dbReference>
<evidence type="ECO:0000256" key="1">
    <source>
        <dbReference type="ARBA" id="ARBA00009630"/>
    </source>
</evidence>
<dbReference type="AlphaFoldDB" id="A0A9P5KWI6"/>
<dbReference type="InterPro" id="IPR036249">
    <property type="entry name" value="Thioredoxin-like_sf"/>
</dbReference>
<keyword evidence="6" id="KW-1185">Reference proteome</keyword>
<comment type="caution">
    <text evidence="5">The sequence shown here is derived from an EMBL/GenBank/DDBJ whole genome shotgun (WGS) entry which is preliminary data.</text>
</comment>
<dbReference type="EMBL" id="JAAOZQ010000077">
    <property type="protein sequence ID" value="KAF7520172.1"/>
    <property type="molecule type" value="Genomic_DNA"/>
</dbReference>
<evidence type="ECO:0000256" key="3">
    <source>
        <dbReference type="SAM" id="Phobius"/>
    </source>
</evidence>
<evidence type="ECO:0000313" key="6">
    <source>
        <dbReference type="Proteomes" id="UP000701341"/>
    </source>
</evidence>
<keyword evidence="3" id="KW-1133">Transmembrane helix</keyword>
<dbReference type="PANTHER" id="PTHR45694:SF5">
    <property type="entry name" value="GLUTAREDOXIN 2"/>
    <property type="match status" value="1"/>
</dbReference>
<organism evidence="5 6">
    <name type="scientific">Penicillium crustosum</name>
    <name type="common">Blue mold fungus</name>
    <dbReference type="NCBI Taxonomy" id="36656"/>
    <lineage>
        <taxon>Eukaryota</taxon>
        <taxon>Fungi</taxon>
        <taxon>Dikarya</taxon>
        <taxon>Ascomycota</taxon>
        <taxon>Pezizomycotina</taxon>
        <taxon>Eurotiomycetes</taxon>
        <taxon>Eurotiomycetidae</taxon>
        <taxon>Eurotiales</taxon>
        <taxon>Aspergillaceae</taxon>
        <taxon>Penicillium</taxon>
    </lineage>
</organism>
<dbReference type="Gene3D" id="3.40.30.10">
    <property type="entry name" value="Glutaredoxin"/>
    <property type="match status" value="1"/>
</dbReference>
<dbReference type="InterPro" id="IPR011899">
    <property type="entry name" value="Glutaredoxin_euk/vir"/>
</dbReference>
<proteinExistence type="inferred from homology"/>
<dbReference type="FunFam" id="3.40.30.10:FF:000093">
    <property type="entry name" value="Glutaredoxin 2"/>
    <property type="match status" value="1"/>
</dbReference>
<dbReference type="InterPro" id="IPR002109">
    <property type="entry name" value="Glutaredoxin"/>
</dbReference>